<dbReference type="EMBL" id="JAOPGA020001540">
    <property type="protein sequence ID" value="KAL0489283.1"/>
    <property type="molecule type" value="Genomic_DNA"/>
</dbReference>
<protein>
    <submittedName>
        <fullName evidence="2">Uncharacterized protein</fullName>
    </submittedName>
</protein>
<gene>
    <name evidence="2" type="ORF">AKO1_010598</name>
</gene>
<keyword evidence="3" id="KW-1185">Reference proteome</keyword>
<accession>A0AAW2ZIT8</accession>
<keyword evidence="1" id="KW-1133">Transmembrane helix</keyword>
<organism evidence="2 3">
    <name type="scientific">Acrasis kona</name>
    <dbReference type="NCBI Taxonomy" id="1008807"/>
    <lineage>
        <taxon>Eukaryota</taxon>
        <taxon>Discoba</taxon>
        <taxon>Heterolobosea</taxon>
        <taxon>Tetramitia</taxon>
        <taxon>Eutetramitia</taxon>
        <taxon>Acrasidae</taxon>
        <taxon>Acrasis</taxon>
    </lineage>
</organism>
<dbReference type="AlphaFoldDB" id="A0AAW2ZIT8"/>
<reference evidence="2 3" key="1">
    <citation type="submission" date="2024-03" db="EMBL/GenBank/DDBJ databases">
        <title>The Acrasis kona genome and developmental transcriptomes reveal deep origins of eukaryotic multicellular pathways.</title>
        <authorList>
            <person name="Sheikh S."/>
            <person name="Fu C.-J."/>
            <person name="Brown M.W."/>
            <person name="Baldauf S.L."/>
        </authorList>
    </citation>
    <scope>NUCLEOTIDE SEQUENCE [LARGE SCALE GENOMIC DNA]</scope>
    <source>
        <strain evidence="2 3">ATCC MYA-3509</strain>
    </source>
</reference>
<evidence type="ECO:0000256" key="1">
    <source>
        <dbReference type="SAM" id="Phobius"/>
    </source>
</evidence>
<sequence>MSDHRLHISPQMLGGNISFATGEEVWSDAFVYPNGWRYESHRGVLLKNKPSSRLEYWWFLLRNKQSIRSAISFFFCVMLIVLIFTLVLY</sequence>
<feature type="transmembrane region" description="Helical" evidence="1">
    <location>
        <begin position="70"/>
        <end position="88"/>
    </location>
</feature>
<name>A0AAW2ZIT8_9EUKA</name>
<keyword evidence="1" id="KW-0472">Membrane</keyword>
<evidence type="ECO:0000313" key="3">
    <source>
        <dbReference type="Proteomes" id="UP001431209"/>
    </source>
</evidence>
<proteinExistence type="predicted"/>
<comment type="caution">
    <text evidence="2">The sequence shown here is derived from an EMBL/GenBank/DDBJ whole genome shotgun (WGS) entry which is preliminary data.</text>
</comment>
<keyword evidence="1" id="KW-0812">Transmembrane</keyword>
<evidence type="ECO:0000313" key="2">
    <source>
        <dbReference type="EMBL" id="KAL0489283.1"/>
    </source>
</evidence>
<dbReference type="Proteomes" id="UP001431209">
    <property type="component" value="Unassembled WGS sequence"/>
</dbReference>